<dbReference type="GO" id="GO:0003700">
    <property type="term" value="F:DNA-binding transcription factor activity"/>
    <property type="evidence" value="ECO:0007669"/>
    <property type="project" value="InterPro"/>
</dbReference>
<dbReference type="Proteomes" id="UP000228528">
    <property type="component" value="Unassembled WGS sequence"/>
</dbReference>
<dbReference type="SMART" id="SM00347">
    <property type="entry name" value="HTH_MARR"/>
    <property type="match status" value="1"/>
</dbReference>
<gene>
    <name evidence="2" type="ORF">COU30_03140</name>
</gene>
<organism evidence="2 3">
    <name type="scientific">Candidatus Magasanikbacteria bacterium CG10_big_fil_rev_8_21_14_0_10_38_6</name>
    <dbReference type="NCBI Taxonomy" id="1974647"/>
    <lineage>
        <taxon>Bacteria</taxon>
        <taxon>Candidatus Magasanikiibacteriota</taxon>
    </lineage>
</organism>
<dbReference type="EMBL" id="PFBW01000136">
    <property type="protein sequence ID" value="PIR77315.1"/>
    <property type="molecule type" value="Genomic_DNA"/>
</dbReference>
<feature type="domain" description="HTH marR-type" evidence="1">
    <location>
        <begin position="7"/>
        <end position="138"/>
    </location>
</feature>
<dbReference type="InterPro" id="IPR039422">
    <property type="entry name" value="MarR/SlyA-like"/>
</dbReference>
<dbReference type="InterPro" id="IPR036390">
    <property type="entry name" value="WH_DNA-bd_sf"/>
</dbReference>
<dbReference type="PANTHER" id="PTHR33164">
    <property type="entry name" value="TRANSCRIPTIONAL REGULATOR, MARR FAMILY"/>
    <property type="match status" value="1"/>
</dbReference>
<dbReference type="GO" id="GO:0006950">
    <property type="term" value="P:response to stress"/>
    <property type="evidence" value="ECO:0007669"/>
    <property type="project" value="TreeGrafter"/>
</dbReference>
<dbReference type="Gene3D" id="1.10.10.10">
    <property type="entry name" value="Winged helix-like DNA-binding domain superfamily/Winged helix DNA-binding domain"/>
    <property type="match status" value="1"/>
</dbReference>
<protein>
    <recommendedName>
        <fullName evidence="1">HTH marR-type domain-containing protein</fullName>
    </recommendedName>
</protein>
<dbReference type="PANTHER" id="PTHR33164:SF99">
    <property type="entry name" value="MARR FAMILY REGULATORY PROTEIN"/>
    <property type="match status" value="1"/>
</dbReference>
<dbReference type="InterPro" id="IPR000835">
    <property type="entry name" value="HTH_MarR-typ"/>
</dbReference>
<sequence>MNRQKIIENLLQDMHAIRHKMMIGYTSKNTVDITPSQSFVLRFISENSQTNIKIIAQALHITSSAATQLVDALVEKKYVLRKQHITDRRITTLSLSLNAKKLFKKFKEHRTKKMMTIFDALDDSELQQYAALQKKISDFVTKQ</sequence>
<evidence type="ECO:0000313" key="2">
    <source>
        <dbReference type="EMBL" id="PIR77315.1"/>
    </source>
</evidence>
<evidence type="ECO:0000259" key="1">
    <source>
        <dbReference type="PROSITE" id="PS50995"/>
    </source>
</evidence>
<dbReference type="SUPFAM" id="SSF46785">
    <property type="entry name" value="Winged helix' DNA-binding domain"/>
    <property type="match status" value="1"/>
</dbReference>
<accession>A0A2M6P0R8</accession>
<comment type="caution">
    <text evidence="2">The sequence shown here is derived from an EMBL/GenBank/DDBJ whole genome shotgun (WGS) entry which is preliminary data.</text>
</comment>
<name>A0A2M6P0R8_9BACT</name>
<dbReference type="AlphaFoldDB" id="A0A2M6P0R8"/>
<reference evidence="3" key="1">
    <citation type="submission" date="2017-09" db="EMBL/GenBank/DDBJ databases">
        <title>Depth-based differentiation of microbial function through sediment-hosted aquifers and enrichment of novel symbionts in the deep terrestrial subsurface.</title>
        <authorList>
            <person name="Probst A.J."/>
            <person name="Ladd B."/>
            <person name="Jarett J.K."/>
            <person name="Geller-Mcgrath D.E."/>
            <person name="Sieber C.M.K."/>
            <person name="Emerson J.B."/>
            <person name="Anantharaman K."/>
            <person name="Thomas B.C."/>
            <person name="Malmstrom R."/>
            <person name="Stieglmeier M."/>
            <person name="Klingl A."/>
            <person name="Woyke T."/>
            <person name="Ryan C.M."/>
            <person name="Banfield J.F."/>
        </authorList>
    </citation>
    <scope>NUCLEOTIDE SEQUENCE [LARGE SCALE GENOMIC DNA]</scope>
</reference>
<evidence type="ECO:0000313" key="3">
    <source>
        <dbReference type="Proteomes" id="UP000228528"/>
    </source>
</evidence>
<dbReference type="Pfam" id="PF01047">
    <property type="entry name" value="MarR"/>
    <property type="match status" value="1"/>
</dbReference>
<dbReference type="InterPro" id="IPR036388">
    <property type="entry name" value="WH-like_DNA-bd_sf"/>
</dbReference>
<dbReference type="PROSITE" id="PS50995">
    <property type="entry name" value="HTH_MARR_2"/>
    <property type="match status" value="1"/>
</dbReference>
<proteinExistence type="predicted"/>